<dbReference type="EMBL" id="JAEEAQ010001698">
    <property type="protein sequence ID" value="MBI0320612.1"/>
    <property type="molecule type" value="Genomic_DNA"/>
</dbReference>
<dbReference type="RefSeq" id="WP_198282856.1">
    <property type="nucleotide sequence ID" value="NZ_JAEEAQ010001698.1"/>
</dbReference>
<proteinExistence type="predicted"/>
<evidence type="ECO:0000313" key="2">
    <source>
        <dbReference type="Proteomes" id="UP000638849"/>
    </source>
</evidence>
<sequence length="130" mass="14735">MHAINDVLYAVAEAPGGGCELLKFRMVLNQHDTDATGDYNFLLDRMLVVQPTYQQFGNETWIDLPYIVPDGMTVTVLKTDDWQDPGAYLDITKARWDNARTRLALPGNHTEGRVVVGMDYEHRLNLTKPI</sequence>
<reference evidence="1 2" key="1">
    <citation type="submission" date="2020-12" db="EMBL/GenBank/DDBJ databases">
        <authorList>
            <person name="Kusuma A.B."/>
            <person name="Nouioui I."/>
            <person name="Goodfellow M."/>
        </authorList>
    </citation>
    <scope>NUCLEOTIDE SEQUENCE [LARGE SCALE GENOMIC DNA]</scope>
    <source>
        <strain evidence="1 2">DSM 41764</strain>
    </source>
</reference>
<protein>
    <submittedName>
        <fullName evidence="1">Uncharacterized protein</fullName>
    </submittedName>
</protein>
<organism evidence="1 2">
    <name type="scientific">Streptomyces javensis</name>
    <dbReference type="NCBI Taxonomy" id="114698"/>
    <lineage>
        <taxon>Bacteria</taxon>
        <taxon>Bacillati</taxon>
        <taxon>Actinomycetota</taxon>
        <taxon>Actinomycetes</taxon>
        <taxon>Kitasatosporales</taxon>
        <taxon>Streptomycetaceae</taxon>
        <taxon>Streptomyces</taxon>
        <taxon>Streptomyces violaceusniger group</taxon>
    </lineage>
</organism>
<gene>
    <name evidence="1" type="ORF">JBF12_48245</name>
</gene>
<dbReference type="Proteomes" id="UP000638849">
    <property type="component" value="Unassembled WGS sequence"/>
</dbReference>
<comment type="caution">
    <text evidence="1">The sequence shown here is derived from an EMBL/GenBank/DDBJ whole genome shotgun (WGS) entry which is preliminary data.</text>
</comment>
<dbReference type="InterPro" id="IPR058003">
    <property type="entry name" value="Phage_gp12"/>
</dbReference>
<keyword evidence="2" id="KW-1185">Reference proteome</keyword>
<accession>A0ABS0RT29</accession>
<feature type="non-terminal residue" evidence="1">
    <location>
        <position position="130"/>
    </location>
</feature>
<evidence type="ECO:0000313" key="1">
    <source>
        <dbReference type="EMBL" id="MBI0320612.1"/>
    </source>
</evidence>
<name>A0ABS0RT29_9ACTN</name>
<dbReference type="Pfam" id="PF25675">
    <property type="entry name" value="Phage_nozzle"/>
    <property type="match status" value="1"/>
</dbReference>